<dbReference type="Gene3D" id="3.20.20.70">
    <property type="entry name" value="Aldolase class I"/>
    <property type="match status" value="1"/>
</dbReference>
<dbReference type="GO" id="GO:0047444">
    <property type="term" value="F:N-acylneuraminate-9-phosphate synthase activity"/>
    <property type="evidence" value="ECO:0007669"/>
    <property type="project" value="TreeGrafter"/>
</dbReference>
<dbReference type="SUPFAM" id="SSF51569">
    <property type="entry name" value="Aldolase"/>
    <property type="match status" value="1"/>
</dbReference>
<accession>X0Y940</accession>
<dbReference type="AlphaFoldDB" id="X0Y940"/>
<dbReference type="Pfam" id="PF03102">
    <property type="entry name" value="NeuB"/>
    <property type="match status" value="1"/>
</dbReference>
<organism evidence="2">
    <name type="scientific">marine sediment metagenome</name>
    <dbReference type="NCBI Taxonomy" id="412755"/>
    <lineage>
        <taxon>unclassified sequences</taxon>
        <taxon>metagenomes</taxon>
        <taxon>ecological metagenomes</taxon>
    </lineage>
</organism>
<dbReference type="PANTHER" id="PTHR42966">
    <property type="entry name" value="N-ACETYLNEURAMINATE SYNTHASE"/>
    <property type="match status" value="1"/>
</dbReference>
<gene>
    <name evidence="2" type="ORF">S01H1_80112</name>
</gene>
<evidence type="ECO:0000313" key="2">
    <source>
        <dbReference type="EMBL" id="GAG45253.1"/>
    </source>
</evidence>
<sequence>NDNENFYEMVKKYEFTKEQFRILRNYCIEKGLIFISTPFDETSVEWLEDLNVPIFKVGSGDMNNFPLLKLICTKKKPIFLSTGMSTLEEVKESVNFIKSNGIREIVIFQCTSDYPTPYEDINLNVINTYQKIFPNELIGFSDHSKGIEVSIGAVVKGVKVIEKHFTINKDMEGPDHKASLNPVELINWVRTIRNVEKALGSKIKLPTLSELEIAKIARKSI</sequence>
<feature type="non-terminal residue" evidence="2">
    <location>
        <position position="221"/>
    </location>
</feature>
<dbReference type="EMBL" id="BARS01054065">
    <property type="protein sequence ID" value="GAG45253.1"/>
    <property type="molecule type" value="Genomic_DNA"/>
</dbReference>
<comment type="caution">
    <text evidence="2">The sequence shown here is derived from an EMBL/GenBank/DDBJ whole genome shotgun (WGS) entry which is preliminary data.</text>
</comment>
<protein>
    <recommendedName>
        <fullName evidence="1">PseI/NeuA/B-like domain-containing protein</fullName>
    </recommendedName>
</protein>
<dbReference type="InterPro" id="IPR051690">
    <property type="entry name" value="PseI-like"/>
</dbReference>
<dbReference type="GO" id="GO:0016051">
    <property type="term" value="P:carbohydrate biosynthetic process"/>
    <property type="evidence" value="ECO:0007669"/>
    <property type="project" value="InterPro"/>
</dbReference>
<name>X0Y940_9ZZZZ</name>
<dbReference type="PANTHER" id="PTHR42966:SF1">
    <property type="entry name" value="SIALIC ACID SYNTHASE"/>
    <property type="match status" value="1"/>
</dbReference>
<feature type="domain" description="PseI/NeuA/B-like" evidence="1">
    <location>
        <begin position="2"/>
        <end position="204"/>
    </location>
</feature>
<feature type="non-terminal residue" evidence="2">
    <location>
        <position position="1"/>
    </location>
</feature>
<proteinExistence type="predicted"/>
<dbReference type="InterPro" id="IPR013132">
    <property type="entry name" value="PseI/NeuA/B-like_N"/>
</dbReference>
<dbReference type="InterPro" id="IPR013785">
    <property type="entry name" value="Aldolase_TIM"/>
</dbReference>
<reference evidence="2" key="1">
    <citation type="journal article" date="2014" name="Front. Microbiol.">
        <title>High frequency of phylogenetically diverse reductive dehalogenase-homologous genes in deep subseafloor sedimentary metagenomes.</title>
        <authorList>
            <person name="Kawai M."/>
            <person name="Futagami T."/>
            <person name="Toyoda A."/>
            <person name="Takaki Y."/>
            <person name="Nishi S."/>
            <person name="Hori S."/>
            <person name="Arai W."/>
            <person name="Tsubouchi T."/>
            <person name="Morono Y."/>
            <person name="Uchiyama I."/>
            <person name="Ito T."/>
            <person name="Fujiyama A."/>
            <person name="Inagaki F."/>
            <person name="Takami H."/>
        </authorList>
    </citation>
    <scope>NUCLEOTIDE SEQUENCE</scope>
    <source>
        <strain evidence="2">Expedition CK06-06</strain>
    </source>
</reference>
<evidence type="ECO:0000259" key="1">
    <source>
        <dbReference type="Pfam" id="PF03102"/>
    </source>
</evidence>